<dbReference type="PANTHER" id="PTHR34853:SF1">
    <property type="entry name" value="LIPASE 5"/>
    <property type="match status" value="1"/>
</dbReference>
<dbReference type="Proteomes" id="UP001597083">
    <property type="component" value="Unassembled WGS sequence"/>
</dbReference>
<dbReference type="InterPro" id="IPR029058">
    <property type="entry name" value="AB_hydrolase_fold"/>
</dbReference>
<dbReference type="Gene3D" id="3.40.50.1820">
    <property type="entry name" value="alpha/beta hydrolase"/>
    <property type="match status" value="1"/>
</dbReference>
<feature type="non-terminal residue" evidence="1">
    <location>
        <position position="1"/>
    </location>
</feature>
<dbReference type="EMBL" id="JBHTIR010003695">
    <property type="protein sequence ID" value="MFD0855624.1"/>
    <property type="molecule type" value="Genomic_DNA"/>
</dbReference>
<dbReference type="Pfam" id="PF03583">
    <property type="entry name" value="LIP"/>
    <property type="match status" value="1"/>
</dbReference>
<dbReference type="PANTHER" id="PTHR34853">
    <property type="match status" value="1"/>
</dbReference>
<name>A0ABW3CNS3_9ACTN</name>
<evidence type="ECO:0000313" key="1">
    <source>
        <dbReference type="EMBL" id="MFD0855624.1"/>
    </source>
</evidence>
<dbReference type="InterPro" id="IPR005152">
    <property type="entry name" value="Lipase_secreted"/>
</dbReference>
<gene>
    <name evidence="1" type="ORF">ACFQ07_25510</name>
</gene>
<organism evidence="1 2">
    <name type="scientific">Actinomadura adrarensis</name>
    <dbReference type="NCBI Taxonomy" id="1819600"/>
    <lineage>
        <taxon>Bacteria</taxon>
        <taxon>Bacillati</taxon>
        <taxon>Actinomycetota</taxon>
        <taxon>Actinomycetes</taxon>
        <taxon>Streptosporangiales</taxon>
        <taxon>Thermomonosporaceae</taxon>
        <taxon>Actinomadura</taxon>
    </lineage>
</organism>
<dbReference type="Gene3D" id="1.10.260.130">
    <property type="match status" value="1"/>
</dbReference>
<proteinExistence type="predicted"/>
<comment type="caution">
    <text evidence="1">The sequence shown here is derived from an EMBL/GenBank/DDBJ whole genome shotgun (WGS) entry which is preliminary data.</text>
</comment>
<evidence type="ECO:0000313" key="2">
    <source>
        <dbReference type="Proteomes" id="UP001597083"/>
    </source>
</evidence>
<keyword evidence="2" id="KW-1185">Reference proteome</keyword>
<sequence>DLIAVARYLDGGIGNGLAFLAALGFDAAYPELDLESYLNDRGRQLMEDGRDTCLVSVDGIATLAGTAFTRISDFTTTNPLETEAWQRRLNANKLGSDAPAVPVFMGHAQLDELIPIAQARQLRSDWCSQGANVTWKTYLLVEHALGMLWTQPDAFRFLNDRFAGRQTRGNC</sequence>
<reference evidence="2" key="1">
    <citation type="journal article" date="2019" name="Int. J. Syst. Evol. Microbiol.">
        <title>The Global Catalogue of Microorganisms (GCM) 10K type strain sequencing project: providing services to taxonomists for standard genome sequencing and annotation.</title>
        <authorList>
            <consortium name="The Broad Institute Genomics Platform"/>
            <consortium name="The Broad Institute Genome Sequencing Center for Infectious Disease"/>
            <person name="Wu L."/>
            <person name="Ma J."/>
        </authorList>
    </citation>
    <scope>NUCLEOTIDE SEQUENCE [LARGE SCALE GENOMIC DNA]</scope>
    <source>
        <strain evidence="2">JCM 31696</strain>
    </source>
</reference>
<accession>A0ABW3CNS3</accession>
<protein>
    <submittedName>
        <fullName evidence="1">Lipase family protein</fullName>
    </submittedName>
</protein>
<dbReference type="SUPFAM" id="SSF53474">
    <property type="entry name" value="alpha/beta-Hydrolases"/>
    <property type="match status" value="1"/>
</dbReference>